<dbReference type="STRING" id="5627.A0A1C7MML2"/>
<dbReference type="InterPro" id="IPR000719">
    <property type="entry name" value="Prot_kinase_dom"/>
</dbReference>
<organism evidence="6 7">
    <name type="scientific">Grifola frondosa</name>
    <name type="common">Maitake</name>
    <name type="synonym">Polyporus frondosus</name>
    <dbReference type="NCBI Taxonomy" id="5627"/>
    <lineage>
        <taxon>Eukaryota</taxon>
        <taxon>Fungi</taxon>
        <taxon>Dikarya</taxon>
        <taxon>Basidiomycota</taxon>
        <taxon>Agaricomycotina</taxon>
        <taxon>Agaricomycetes</taxon>
        <taxon>Polyporales</taxon>
        <taxon>Grifolaceae</taxon>
        <taxon>Grifola</taxon>
    </lineage>
</organism>
<feature type="domain" description="Protein kinase" evidence="5">
    <location>
        <begin position="16"/>
        <end position="294"/>
    </location>
</feature>
<dbReference type="EMBL" id="LUGG01000002">
    <property type="protein sequence ID" value="OBZ78091.1"/>
    <property type="molecule type" value="Genomic_DNA"/>
</dbReference>
<dbReference type="PROSITE" id="PS50011">
    <property type="entry name" value="PROTEIN_KINASE_DOM"/>
    <property type="match status" value="2"/>
</dbReference>
<dbReference type="InterPro" id="IPR008271">
    <property type="entry name" value="Ser/Thr_kinase_AS"/>
</dbReference>
<accession>A0A1C7MML2</accession>
<comment type="caution">
    <text evidence="6">The sequence shown here is derived from an EMBL/GenBank/DDBJ whole genome shotgun (WGS) entry which is preliminary data.</text>
</comment>
<evidence type="ECO:0000313" key="7">
    <source>
        <dbReference type="Proteomes" id="UP000092993"/>
    </source>
</evidence>
<evidence type="ECO:0000313" key="6">
    <source>
        <dbReference type="EMBL" id="OBZ78091.1"/>
    </source>
</evidence>
<feature type="region of interest" description="Disordered" evidence="4">
    <location>
        <begin position="278"/>
        <end position="302"/>
    </location>
</feature>
<feature type="non-terminal residue" evidence="6">
    <location>
        <position position="1"/>
    </location>
</feature>
<dbReference type="PROSITE" id="PS00107">
    <property type="entry name" value="PROTEIN_KINASE_ATP"/>
    <property type="match status" value="1"/>
</dbReference>
<proteinExistence type="predicted"/>
<dbReference type="OrthoDB" id="541276at2759"/>
<protein>
    <submittedName>
        <fullName evidence="6">Negative regulator of sexual conjugation and meiosis</fullName>
    </submittedName>
</protein>
<evidence type="ECO:0000256" key="1">
    <source>
        <dbReference type="ARBA" id="ARBA00022741"/>
    </source>
</evidence>
<dbReference type="GO" id="GO:0005634">
    <property type="term" value="C:nucleus"/>
    <property type="evidence" value="ECO:0007669"/>
    <property type="project" value="TreeGrafter"/>
</dbReference>
<gene>
    <name evidence="6" type="primary">ran1_0</name>
    <name evidence="6" type="ORF">A0H81_02341</name>
</gene>
<feature type="non-terminal residue" evidence="6">
    <location>
        <position position="722"/>
    </location>
</feature>
<feature type="compositionally biased region" description="Low complexity" evidence="4">
    <location>
        <begin position="649"/>
        <end position="677"/>
    </location>
</feature>
<feature type="binding site" evidence="3">
    <location>
        <position position="345"/>
    </location>
    <ligand>
        <name>ATP</name>
        <dbReference type="ChEBI" id="CHEBI:30616"/>
    </ligand>
</feature>
<dbReference type="AlphaFoldDB" id="A0A1C7MML2"/>
<evidence type="ECO:0000259" key="5">
    <source>
        <dbReference type="PROSITE" id="PS50011"/>
    </source>
</evidence>
<sequence length="722" mass="81465">ANIPNLVGHTIDNGRLLLTALVGSGSNGVIFLAADNTSRSSCPTRFAVKCLVRADRDNRLYAVQRQEVLFHKMMSGHPNVLTLHRVIEESHYLFLVMDYCPGGDFFTFLAERTHFHCIGRTHGSKPYSTRANDVWALGVVLTSMISGHNPWTYASVLNDCYSAYLADANFLRKMLPISCAANIILRRIFTKDASRRITIPQLRRLIIRTDTFFMSDVEIANGNDHLKEAAASYFQNSQRRSIKRPREDYSCFVGASPIIDIRTSMENREEILQVLRSDSERRRSLSDPESSSSVNPERSPQTIDDGRLQLVELLGEGAYGVVYRAIDKKSASSSSNPNPKEYAVKVLVKAEPLTRQWRYQKREVATHTRVSEHPNIVTMHQVLEDDWFVYIVLDYCPGGDLYDAICERFTYCRNDELVKKVFVQLLDAVGFCHGKGIFHRDLKPDNIFVNEDGTELRLGDFGLATNTRMTERFGCGSSYYMSPECIGDEYNYRMYSTQASDVWALGVILTNMIAGRNPWNYATTSDKCFLRYVADPDHLREMLPISEAASQILQSIFTLDPRIRITIPALRERILNIETFFMSEDEIKKSNKFVKMAARDYVAPKPKTCVSQNTAFFRDGIYPQSPNSPLIIGRRQHEIVLRENSSFVSSSGISSGYSSTSSSSGEESEEPITPSTYAQDPADIVDVPEMLEGEGLGVVIVPVEKKHSEMLPTELQSVRVLV</sequence>
<evidence type="ECO:0000256" key="4">
    <source>
        <dbReference type="SAM" id="MobiDB-lite"/>
    </source>
</evidence>
<dbReference type="GO" id="GO:0005524">
    <property type="term" value="F:ATP binding"/>
    <property type="evidence" value="ECO:0007669"/>
    <property type="project" value="UniProtKB-UniRule"/>
</dbReference>
<dbReference type="PROSITE" id="PS00108">
    <property type="entry name" value="PROTEIN_KINASE_ST"/>
    <property type="match status" value="1"/>
</dbReference>
<keyword evidence="2 3" id="KW-0067">ATP-binding</keyword>
<feature type="domain" description="Protein kinase" evidence="5">
    <location>
        <begin position="308"/>
        <end position="581"/>
    </location>
</feature>
<keyword evidence="1 3" id="KW-0547">Nucleotide-binding</keyword>
<dbReference type="Proteomes" id="UP000092993">
    <property type="component" value="Unassembled WGS sequence"/>
</dbReference>
<feature type="region of interest" description="Disordered" evidence="4">
    <location>
        <begin position="648"/>
        <end position="679"/>
    </location>
</feature>
<evidence type="ECO:0000256" key="3">
    <source>
        <dbReference type="PROSITE-ProRule" id="PRU10141"/>
    </source>
</evidence>
<dbReference type="Pfam" id="PF00069">
    <property type="entry name" value="Pkinase"/>
    <property type="match status" value="2"/>
</dbReference>
<keyword evidence="7" id="KW-1185">Reference proteome</keyword>
<reference evidence="6 7" key="1">
    <citation type="submission" date="2016-03" db="EMBL/GenBank/DDBJ databases">
        <title>Whole genome sequencing of Grifola frondosa 9006-11.</title>
        <authorList>
            <person name="Min B."/>
            <person name="Park H."/>
            <person name="Kim J.-G."/>
            <person name="Cho H."/>
            <person name="Oh Y.-L."/>
            <person name="Kong W.-S."/>
            <person name="Choi I.-G."/>
        </authorList>
    </citation>
    <scope>NUCLEOTIDE SEQUENCE [LARGE SCALE GENOMIC DNA]</scope>
    <source>
        <strain evidence="6 7">9006-11</strain>
    </source>
</reference>
<name>A0A1C7MML2_GRIFR</name>
<dbReference type="Gene3D" id="1.10.510.10">
    <property type="entry name" value="Transferase(Phosphotransferase) domain 1"/>
    <property type="match status" value="3"/>
</dbReference>
<dbReference type="SUPFAM" id="SSF56112">
    <property type="entry name" value="Protein kinase-like (PK-like)"/>
    <property type="match status" value="2"/>
</dbReference>
<dbReference type="GO" id="GO:0004672">
    <property type="term" value="F:protein kinase activity"/>
    <property type="evidence" value="ECO:0007669"/>
    <property type="project" value="InterPro"/>
</dbReference>
<dbReference type="InterPro" id="IPR017441">
    <property type="entry name" value="Protein_kinase_ATP_BS"/>
</dbReference>
<dbReference type="InterPro" id="IPR011009">
    <property type="entry name" value="Kinase-like_dom_sf"/>
</dbReference>
<evidence type="ECO:0000256" key="2">
    <source>
        <dbReference type="ARBA" id="ARBA00022840"/>
    </source>
</evidence>
<dbReference type="SMART" id="SM00220">
    <property type="entry name" value="S_TKc"/>
    <property type="match status" value="2"/>
</dbReference>
<dbReference type="PANTHER" id="PTHR24345">
    <property type="entry name" value="SERINE/THREONINE-PROTEIN KINASE PLK"/>
    <property type="match status" value="1"/>
</dbReference>